<dbReference type="InterPro" id="IPR042099">
    <property type="entry name" value="ANL_N_sf"/>
</dbReference>
<gene>
    <name evidence="3" type="primary">LOC102807583</name>
</gene>
<dbReference type="InterPro" id="IPR000873">
    <property type="entry name" value="AMP-dep_synth/lig_dom"/>
</dbReference>
<dbReference type="GeneID" id="102807583"/>
<dbReference type="Pfam" id="PF00501">
    <property type="entry name" value="AMP-binding"/>
    <property type="match status" value="1"/>
</dbReference>
<organism evidence="2 3">
    <name type="scientific">Saccoglossus kowalevskii</name>
    <name type="common">Acorn worm</name>
    <dbReference type="NCBI Taxonomy" id="10224"/>
    <lineage>
        <taxon>Eukaryota</taxon>
        <taxon>Metazoa</taxon>
        <taxon>Hemichordata</taxon>
        <taxon>Enteropneusta</taxon>
        <taxon>Harrimaniidae</taxon>
        <taxon>Saccoglossus</taxon>
    </lineage>
</organism>
<proteinExistence type="predicted"/>
<accession>A0ABM0MMS9</accession>
<dbReference type="PANTHER" id="PTHR24096:SF422">
    <property type="entry name" value="BCDNA.GH02901"/>
    <property type="match status" value="1"/>
</dbReference>
<name>A0ABM0MMS9_SACKO</name>
<evidence type="ECO:0000313" key="3">
    <source>
        <dbReference type="RefSeq" id="XP_006821320.1"/>
    </source>
</evidence>
<dbReference type="PANTHER" id="PTHR24096">
    <property type="entry name" value="LONG-CHAIN-FATTY-ACID--COA LIGASE"/>
    <property type="match status" value="1"/>
</dbReference>
<dbReference type="Proteomes" id="UP000694865">
    <property type="component" value="Unplaced"/>
</dbReference>
<dbReference type="InterPro" id="IPR020845">
    <property type="entry name" value="AMP-binding_CS"/>
</dbReference>
<keyword evidence="2" id="KW-1185">Reference proteome</keyword>
<evidence type="ECO:0000313" key="2">
    <source>
        <dbReference type="Proteomes" id="UP000694865"/>
    </source>
</evidence>
<reference evidence="3" key="1">
    <citation type="submission" date="2025-08" db="UniProtKB">
        <authorList>
            <consortium name="RefSeq"/>
        </authorList>
    </citation>
    <scope>IDENTIFICATION</scope>
    <source>
        <tissue evidence="3">Testes</tissue>
    </source>
</reference>
<dbReference type="RefSeq" id="XP_006821320.1">
    <property type="nucleotide sequence ID" value="XM_006821257.1"/>
</dbReference>
<dbReference type="SUPFAM" id="SSF56801">
    <property type="entry name" value="Acetyl-CoA synthetase-like"/>
    <property type="match status" value="1"/>
</dbReference>
<dbReference type="Gene3D" id="3.40.50.12780">
    <property type="entry name" value="N-terminal domain of ligase-like"/>
    <property type="match status" value="1"/>
</dbReference>
<protein>
    <submittedName>
        <fullName evidence="3">4-coumarate--CoA ligase 3-like</fullName>
    </submittedName>
</protein>
<evidence type="ECO:0000259" key="1">
    <source>
        <dbReference type="Pfam" id="PF00501"/>
    </source>
</evidence>
<feature type="domain" description="AMP-dependent synthetase/ligase" evidence="1">
    <location>
        <begin position="55"/>
        <end position="387"/>
    </location>
</feature>
<sequence length="404" mass="44094">MAVSTSKSQRRMSAMLRAFNCSSSNDGGGIITSKYPDLEIPSNMSISDYVMSNFDHYGDKVAVIDGLTNKSYTYRQLKDLIHRCGSGLSRAGFQQGDVCALYLPNMSEYCIPFYAVISIGGIVTTINPSHTSIELVHQLIMSDAKWIVTLPDVVDNIKSSNLYNIKHTYILGDGNVEGCLPFADLMTDDGSAFPKDIKINPVEDVAVLPYSSGTTGRPKGVMLTHQNLIASCEIGISTSVLKKSDIICVLPLYHLSGMHTHILLGLKQGNTTVLLPKFQPEVFLRLAEKHKVSQLFVAPPLAVFLIKHPMVDKYNLSSVDDIVCGAAPLGLGHVKSLKRRLNNDELTVRQVYGMTETSGFVTSYGLNDTIVAGSAGRLVAGCQAKVTRNDVIYLWGQHQKFNVG</sequence>
<dbReference type="PROSITE" id="PS00455">
    <property type="entry name" value="AMP_BINDING"/>
    <property type="match status" value="1"/>
</dbReference>